<dbReference type="RefSeq" id="WP_285521761.1">
    <property type="nucleotide sequence ID" value="NZ_JASNGB010000021.1"/>
</dbReference>
<evidence type="ECO:0000256" key="2">
    <source>
        <dbReference type="SAM" id="Phobius"/>
    </source>
</evidence>
<evidence type="ECO:0008006" key="5">
    <source>
        <dbReference type="Google" id="ProtNLM"/>
    </source>
</evidence>
<protein>
    <recommendedName>
        <fullName evidence="5">DUF2207 domain-containing protein</fullName>
    </recommendedName>
</protein>
<keyword evidence="2" id="KW-0472">Membrane</keyword>
<feature type="transmembrane region" description="Helical" evidence="2">
    <location>
        <begin position="78"/>
        <end position="98"/>
    </location>
</feature>
<name>A0ABT7JEA8_9DEIO</name>
<dbReference type="Proteomes" id="UP001302059">
    <property type="component" value="Unassembled WGS sequence"/>
</dbReference>
<keyword evidence="2" id="KW-0812">Transmembrane</keyword>
<evidence type="ECO:0000313" key="4">
    <source>
        <dbReference type="Proteomes" id="UP001302059"/>
    </source>
</evidence>
<feature type="compositionally biased region" description="Low complexity" evidence="1">
    <location>
        <begin position="15"/>
        <end position="24"/>
    </location>
</feature>
<sequence>MSARVPPRPPRPGDDPWLPSTRPASPRPALPRPALPPDLGRRARGLGWLAVQGVLGFVVVLGLLLLFGLLLALGWDPAGWLIGITLILAFLGVARTFFRGRRLLIPAPEVPLAQATPEDDEARLLRLLRSGERALPPAARPAFHAAIISTRDALRLTAGDGALGRDAFDARQAAREDLPELLHTYQAAPRTPDAERLLASQLDLIGRRMGEVVHERRGQHTRTLEAQRRYLESKYGEGEE</sequence>
<proteinExistence type="predicted"/>
<feature type="compositionally biased region" description="Pro residues" evidence="1">
    <location>
        <begin position="1"/>
        <end position="10"/>
    </location>
</feature>
<comment type="caution">
    <text evidence="3">The sequence shown here is derived from an EMBL/GenBank/DDBJ whole genome shotgun (WGS) entry which is preliminary data.</text>
</comment>
<organism evidence="3 4">
    <name type="scientific">Deinococcus rhizophilus</name>
    <dbReference type="NCBI Taxonomy" id="3049544"/>
    <lineage>
        <taxon>Bacteria</taxon>
        <taxon>Thermotogati</taxon>
        <taxon>Deinococcota</taxon>
        <taxon>Deinococci</taxon>
        <taxon>Deinococcales</taxon>
        <taxon>Deinococcaceae</taxon>
        <taxon>Deinococcus</taxon>
    </lineage>
</organism>
<gene>
    <name evidence="3" type="ORF">QOL99_04410</name>
</gene>
<dbReference type="EMBL" id="JASNGB010000021">
    <property type="protein sequence ID" value="MDL2343392.1"/>
    <property type="molecule type" value="Genomic_DNA"/>
</dbReference>
<evidence type="ECO:0000256" key="1">
    <source>
        <dbReference type="SAM" id="MobiDB-lite"/>
    </source>
</evidence>
<accession>A0ABT7JEA8</accession>
<feature type="transmembrane region" description="Helical" evidence="2">
    <location>
        <begin position="46"/>
        <end position="72"/>
    </location>
</feature>
<reference evidence="3 4" key="1">
    <citation type="submission" date="2023-05" db="EMBL/GenBank/DDBJ databases">
        <authorList>
            <person name="Gao F."/>
        </authorList>
    </citation>
    <scope>NUCLEOTIDE SEQUENCE [LARGE SCALE GENOMIC DNA]</scope>
    <source>
        <strain evidence="3 4">MIMF12</strain>
    </source>
</reference>
<feature type="compositionally biased region" description="Pro residues" evidence="1">
    <location>
        <begin position="25"/>
        <end position="36"/>
    </location>
</feature>
<keyword evidence="2" id="KW-1133">Transmembrane helix</keyword>
<keyword evidence="4" id="KW-1185">Reference proteome</keyword>
<evidence type="ECO:0000313" key="3">
    <source>
        <dbReference type="EMBL" id="MDL2343392.1"/>
    </source>
</evidence>
<feature type="region of interest" description="Disordered" evidence="1">
    <location>
        <begin position="1"/>
        <end position="36"/>
    </location>
</feature>